<dbReference type="GO" id="GO:0047372">
    <property type="term" value="F:monoacylglycerol lipase activity"/>
    <property type="evidence" value="ECO:0007669"/>
    <property type="project" value="TreeGrafter"/>
</dbReference>
<evidence type="ECO:0000313" key="5">
    <source>
        <dbReference type="Proteomes" id="UP000027138"/>
    </source>
</evidence>
<name>A0A067L1T0_JATCU</name>
<feature type="compositionally biased region" description="Basic and acidic residues" evidence="2">
    <location>
        <begin position="380"/>
        <end position="401"/>
    </location>
</feature>
<keyword evidence="3" id="KW-1133">Transmembrane helix</keyword>
<organism evidence="4 5">
    <name type="scientific">Jatropha curcas</name>
    <name type="common">Barbados nut</name>
    <dbReference type="NCBI Taxonomy" id="180498"/>
    <lineage>
        <taxon>Eukaryota</taxon>
        <taxon>Viridiplantae</taxon>
        <taxon>Streptophyta</taxon>
        <taxon>Embryophyta</taxon>
        <taxon>Tracheophyta</taxon>
        <taxon>Spermatophyta</taxon>
        <taxon>Magnoliopsida</taxon>
        <taxon>eudicotyledons</taxon>
        <taxon>Gunneridae</taxon>
        <taxon>Pentapetalae</taxon>
        <taxon>rosids</taxon>
        <taxon>fabids</taxon>
        <taxon>Malpighiales</taxon>
        <taxon>Euphorbiaceae</taxon>
        <taxon>Crotonoideae</taxon>
        <taxon>Jatropheae</taxon>
        <taxon>Jatropha</taxon>
    </lineage>
</organism>
<dbReference type="AlphaFoldDB" id="A0A067L1T0"/>
<reference evidence="4 5" key="1">
    <citation type="journal article" date="2014" name="PLoS ONE">
        <title>Global Analysis of Gene Expression Profiles in Physic Nut (Jatropha curcas L.) Seedlings Exposed to Salt Stress.</title>
        <authorList>
            <person name="Zhang L."/>
            <person name="Zhang C."/>
            <person name="Wu P."/>
            <person name="Chen Y."/>
            <person name="Li M."/>
            <person name="Jiang H."/>
            <person name="Wu G."/>
        </authorList>
    </citation>
    <scope>NUCLEOTIDE SEQUENCE [LARGE SCALE GENOMIC DNA]</scope>
    <source>
        <strain evidence="5">cv. GZQX0401</strain>
        <tissue evidence="4">Young leaves</tissue>
    </source>
</reference>
<dbReference type="SUPFAM" id="SSF53474">
    <property type="entry name" value="alpha/beta-Hydrolases"/>
    <property type="match status" value="1"/>
</dbReference>
<dbReference type="GO" id="GO:0034338">
    <property type="term" value="F:short-chain carboxylesterase activity"/>
    <property type="evidence" value="ECO:0007669"/>
    <property type="project" value="TreeGrafter"/>
</dbReference>
<dbReference type="Proteomes" id="UP000027138">
    <property type="component" value="Unassembled WGS sequence"/>
</dbReference>
<dbReference type="OrthoDB" id="247542at2759"/>
<dbReference type="EMBL" id="KK914298">
    <property type="protein sequence ID" value="KDP42426.1"/>
    <property type="molecule type" value="Genomic_DNA"/>
</dbReference>
<proteinExistence type="inferred from homology"/>
<evidence type="ECO:0000313" key="4">
    <source>
        <dbReference type="EMBL" id="KDP42426.1"/>
    </source>
</evidence>
<keyword evidence="3" id="KW-0472">Membrane</keyword>
<evidence type="ECO:0000256" key="2">
    <source>
        <dbReference type="SAM" id="MobiDB-lite"/>
    </source>
</evidence>
<dbReference type="InterPro" id="IPR050960">
    <property type="entry name" value="AB_hydrolase_4_sf"/>
</dbReference>
<dbReference type="PANTHER" id="PTHR10794:SF82">
    <property type="entry name" value="ALPHA_BETA-HYDROLASES SUPERFAMILY PROTEIN"/>
    <property type="match status" value="1"/>
</dbReference>
<keyword evidence="3" id="KW-0812">Transmembrane</keyword>
<gene>
    <name evidence="4" type="ORF">JCGZ_00223</name>
</gene>
<comment type="similarity">
    <text evidence="1">Belongs to the AB hydrolase superfamily. AB hydrolase 4 family.</text>
</comment>
<feature type="transmembrane region" description="Helical" evidence="3">
    <location>
        <begin position="26"/>
        <end position="42"/>
    </location>
</feature>
<feature type="region of interest" description="Disordered" evidence="2">
    <location>
        <begin position="379"/>
        <end position="401"/>
    </location>
</feature>
<keyword evidence="5" id="KW-1185">Reference proteome</keyword>
<evidence type="ECO:0000256" key="1">
    <source>
        <dbReference type="ARBA" id="ARBA00010884"/>
    </source>
</evidence>
<protein>
    <submittedName>
        <fullName evidence="4">Uncharacterized protein</fullName>
    </submittedName>
</protein>
<sequence length="478" mass="53760">MDNNTLEVSPYDLLFKALSFIPIHHYLLYLLLTLFFFLYNFLEIHFFDYLLTGFRGDPVLLTCNFSSELYQSVASKCPIIHGRFSPTPWLCSPHLQTAFLSLFGNSPSFAYTRHIFKAKDGGTLALDWLMCSDVEGVSDKNDSILQDDRTPILIVIPGLTSDSASASDCFYNAGWTEDIRSIIDHIHCQYPEAPLYAVGTSIGANILSDCFYNAGWTEDIRSIIDHIHCQYPEAPLYAVGTSIGANILSCSVRDFDRHATRVLAKFETVDAYYRRSSCVNFIGNVSLPLLCVSALDDPVCTREAIPWDECRWVRVVDEFFHVLHSSPLRNRKEKVEECSSTSVPQSSIDQGPFLNVMEGGMVTAMGNITDSVVEETCNGDGDHVKKGEETISDRERSDNMTDKIPPIINDKQQSDQNLNDLIVPMRRYMGQLSKRSGISIWLLVYIAIVTTWPLAGSALLLFIKKRFKSIIPAALLRR</sequence>
<dbReference type="STRING" id="180498.A0A067L1T0"/>
<accession>A0A067L1T0</accession>
<dbReference type="InterPro" id="IPR029058">
    <property type="entry name" value="AB_hydrolase_fold"/>
</dbReference>
<feature type="transmembrane region" description="Helical" evidence="3">
    <location>
        <begin position="438"/>
        <end position="463"/>
    </location>
</feature>
<dbReference type="PANTHER" id="PTHR10794">
    <property type="entry name" value="ABHYDROLASE DOMAIN-CONTAINING PROTEIN"/>
    <property type="match status" value="1"/>
</dbReference>
<evidence type="ECO:0000256" key="3">
    <source>
        <dbReference type="SAM" id="Phobius"/>
    </source>
</evidence>